<evidence type="ECO:0000313" key="2">
    <source>
        <dbReference type="Proteomes" id="UP001165960"/>
    </source>
</evidence>
<organism evidence="1 2">
    <name type="scientific">Entomophthora muscae</name>
    <dbReference type="NCBI Taxonomy" id="34485"/>
    <lineage>
        <taxon>Eukaryota</taxon>
        <taxon>Fungi</taxon>
        <taxon>Fungi incertae sedis</taxon>
        <taxon>Zoopagomycota</taxon>
        <taxon>Entomophthoromycotina</taxon>
        <taxon>Entomophthoromycetes</taxon>
        <taxon>Entomophthorales</taxon>
        <taxon>Entomophthoraceae</taxon>
        <taxon>Entomophthora</taxon>
    </lineage>
</organism>
<reference evidence="1" key="1">
    <citation type="submission" date="2022-04" db="EMBL/GenBank/DDBJ databases">
        <title>Genome of the entomopathogenic fungus Entomophthora muscae.</title>
        <authorList>
            <person name="Elya C."/>
            <person name="Lovett B.R."/>
            <person name="Lee E."/>
            <person name="Macias A.M."/>
            <person name="Hajek A.E."/>
            <person name="De Bivort B.L."/>
            <person name="Kasson M.T."/>
            <person name="De Fine Licht H.H."/>
            <person name="Stajich J.E."/>
        </authorList>
    </citation>
    <scope>NUCLEOTIDE SEQUENCE</scope>
    <source>
        <strain evidence="1">Berkeley</strain>
    </source>
</reference>
<keyword evidence="2" id="KW-1185">Reference proteome</keyword>
<name>A0ACC2UGZ8_9FUNG</name>
<comment type="caution">
    <text evidence="1">The sequence shown here is derived from an EMBL/GenBank/DDBJ whole genome shotgun (WGS) entry which is preliminary data.</text>
</comment>
<sequence>MADFSDPLKQDSRAANIRSGRTNEPRSQSPSREYIELAIFEVMTSISANSLKSQVLSGSIVAVEFSEPITAIEA</sequence>
<evidence type="ECO:0000313" key="1">
    <source>
        <dbReference type="EMBL" id="KAJ9085667.1"/>
    </source>
</evidence>
<dbReference type="EMBL" id="QTSX02000751">
    <property type="protein sequence ID" value="KAJ9085667.1"/>
    <property type="molecule type" value="Genomic_DNA"/>
</dbReference>
<protein>
    <submittedName>
        <fullName evidence="1">Uncharacterized protein</fullName>
    </submittedName>
</protein>
<accession>A0ACC2UGZ8</accession>
<dbReference type="Proteomes" id="UP001165960">
    <property type="component" value="Unassembled WGS sequence"/>
</dbReference>
<proteinExistence type="predicted"/>
<gene>
    <name evidence="1" type="ORF">DSO57_1011816</name>
</gene>